<evidence type="ECO:0000256" key="1">
    <source>
        <dbReference type="ARBA" id="ARBA00004141"/>
    </source>
</evidence>
<evidence type="ECO:0000256" key="5">
    <source>
        <dbReference type="SAM" id="Phobius"/>
    </source>
</evidence>
<protein>
    <submittedName>
        <fullName evidence="7">YhgE/Pip domain-containing protein</fullName>
    </submittedName>
</protein>
<dbReference type="Gene3D" id="1.10.287.950">
    <property type="entry name" value="Methyl-accepting chemotaxis protein"/>
    <property type="match status" value="1"/>
</dbReference>
<accession>A0A848M767</accession>
<dbReference type="Pfam" id="PF12698">
    <property type="entry name" value="ABC2_membrane_3"/>
    <property type="match status" value="2"/>
</dbReference>
<proteinExistence type="predicted"/>
<name>A0A848M767_PAELE</name>
<feature type="transmembrane region" description="Helical" evidence="5">
    <location>
        <begin position="561"/>
        <end position="585"/>
    </location>
</feature>
<comment type="caution">
    <text evidence="7">The sequence shown here is derived from an EMBL/GenBank/DDBJ whole genome shotgun (WGS) entry which is preliminary data.</text>
</comment>
<dbReference type="PANTHER" id="PTHR43077:SF5">
    <property type="entry name" value="PHAGE INFECTION PROTEIN"/>
    <property type="match status" value="1"/>
</dbReference>
<dbReference type="Gene3D" id="3.40.1710.10">
    <property type="entry name" value="abc type-2 transporter like domain"/>
    <property type="match status" value="1"/>
</dbReference>
<feature type="transmembrane region" description="Helical" evidence="5">
    <location>
        <begin position="20"/>
        <end position="43"/>
    </location>
</feature>
<dbReference type="AlphaFoldDB" id="A0A848M767"/>
<evidence type="ECO:0000313" key="8">
    <source>
        <dbReference type="Proteomes" id="UP000565468"/>
    </source>
</evidence>
<feature type="transmembrane region" description="Helical" evidence="5">
    <location>
        <begin position="661"/>
        <end position="680"/>
    </location>
</feature>
<keyword evidence="3 5" id="KW-1133">Transmembrane helix</keyword>
<sequence>MKSLSVFFKDMGAAARNRKLLIPLIAVLFIPLMYSGMFLGAFWDPYGKMNDLPVAVVNNDQGAVFEGKTLTAGEDLVKELKKGADFNWQFVSRQEAEEGMKDNKYYMTIIIPDNFSKQATTVLDDQPAPAQLLFEPNEGYNFLAGQIGGSAVKEIQSKVSAKVTEAYTETLFGQVKTIADGLSDAGSGATQISDGAQKLDAGALKLKQNLTKLVSGTEELRSGIAPLTKGVVELNTGAGTLHQGADKLSSGLYQLLQGHEQLQAGAVQTGTGSRKLQAGLEAAFNGSKELTAGLKASQSGAAALQSGAQSAESGAGKLEAGLSQSLEGTASLEQGAQSVAAGLKQLAASNEELASMPEVQKLLAASEAVAAGSSKLNEGQKQLAAGAAELKQGTARLGEGAGQLSAGAGQLVQGSEKLHAGNGQLLAGAKELTAGQDKLSAGMKQFGSKLSEAAGGGKELAAGAARLNEGTRQLSAGAGKLGSGVSTLADGSKQLDAGAGELVSGMDTLKTGTGELAGKLNEAANKTGSVKATDTNYAMFAQPVQVDEHKVNEVPNYGTGFAPYFLSLGLFVGALITSIVMPVYASSVPGASGFSRFVSRTLSFAGMGILQALLAVVVLLYGLKLEVQSVPMFYMFSILTSLSYMFLIQALVTWLDLPGRFVAIVILILQLTTSAGTFPLELIPNWMKAFNPLLPMTYSVSGFKAVISTGDMGYLWSNAGVLAAFGGAFLIITALYFLTHRYKNKIQDTAAAPAV</sequence>
<feature type="transmembrane region" description="Helical" evidence="5">
    <location>
        <begin position="714"/>
        <end position="738"/>
    </location>
</feature>
<dbReference type="InterPro" id="IPR017500">
    <property type="entry name" value="Phage_infect_YhgE_N"/>
</dbReference>
<dbReference type="GO" id="GO:0140359">
    <property type="term" value="F:ABC-type transporter activity"/>
    <property type="evidence" value="ECO:0007669"/>
    <property type="project" value="InterPro"/>
</dbReference>
<dbReference type="NCBIfam" id="TIGR03061">
    <property type="entry name" value="pip_yhgE_Nterm"/>
    <property type="match status" value="1"/>
</dbReference>
<dbReference type="Proteomes" id="UP000565468">
    <property type="component" value="Unassembled WGS sequence"/>
</dbReference>
<dbReference type="NCBIfam" id="TIGR03057">
    <property type="entry name" value="xxxLxxG_by_4"/>
    <property type="match status" value="5"/>
</dbReference>
<gene>
    <name evidence="7" type="ORF">HII30_07895</name>
</gene>
<reference evidence="7 8" key="1">
    <citation type="submission" date="2020-04" db="EMBL/GenBank/DDBJ databases">
        <title>Paenibacillus algicola sp. nov., a novel marine bacterium producing alginate lyase.</title>
        <authorList>
            <person name="Huang H."/>
        </authorList>
    </citation>
    <scope>NUCLEOTIDE SEQUENCE [LARGE SCALE GENOMIC DNA]</scope>
    <source>
        <strain evidence="7 8">L7-75</strain>
    </source>
</reference>
<dbReference type="PANTHER" id="PTHR43077">
    <property type="entry name" value="TRANSPORT PERMEASE YVFS-RELATED"/>
    <property type="match status" value="1"/>
</dbReference>
<evidence type="ECO:0000256" key="2">
    <source>
        <dbReference type="ARBA" id="ARBA00022692"/>
    </source>
</evidence>
<dbReference type="InterPro" id="IPR017501">
    <property type="entry name" value="Phage_infect_YhgE_C"/>
</dbReference>
<keyword evidence="8" id="KW-1185">Reference proteome</keyword>
<dbReference type="InterPro" id="IPR051328">
    <property type="entry name" value="T7SS_ABC-Transporter"/>
</dbReference>
<evidence type="ECO:0000259" key="6">
    <source>
        <dbReference type="Pfam" id="PF12698"/>
    </source>
</evidence>
<dbReference type="InterPro" id="IPR023908">
    <property type="entry name" value="xxxLxxG_rpt"/>
</dbReference>
<organism evidence="7 8">
    <name type="scientific">Paenibacillus lemnae</name>
    <dbReference type="NCBI Taxonomy" id="1330551"/>
    <lineage>
        <taxon>Bacteria</taxon>
        <taxon>Bacillati</taxon>
        <taxon>Bacillota</taxon>
        <taxon>Bacilli</taxon>
        <taxon>Bacillales</taxon>
        <taxon>Paenibacillaceae</taxon>
        <taxon>Paenibacillus</taxon>
    </lineage>
</organism>
<dbReference type="NCBIfam" id="TIGR03062">
    <property type="entry name" value="pip_yhgE_Cterm"/>
    <property type="match status" value="1"/>
</dbReference>
<evidence type="ECO:0000313" key="7">
    <source>
        <dbReference type="EMBL" id="NMO95693.1"/>
    </source>
</evidence>
<keyword evidence="4 5" id="KW-0472">Membrane</keyword>
<feature type="transmembrane region" description="Helical" evidence="5">
    <location>
        <begin position="633"/>
        <end position="654"/>
    </location>
</feature>
<feature type="domain" description="ABC-2 type transporter transmembrane" evidence="6">
    <location>
        <begin position="24"/>
        <end position="164"/>
    </location>
</feature>
<feature type="domain" description="ABC-2 type transporter transmembrane" evidence="6">
    <location>
        <begin position="532"/>
        <end position="735"/>
    </location>
</feature>
<evidence type="ECO:0000256" key="3">
    <source>
        <dbReference type="ARBA" id="ARBA00022989"/>
    </source>
</evidence>
<feature type="transmembrane region" description="Helical" evidence="5">
    <location>
        <begin position="597"/>
        <end position="621"/>
    </location>
</feature>
<dbReference type="InterPro" id="IPR013525">
    <property type="entry name" value="ABC2_TM"/>
</dbReference>
<dbReference type="EMBL" id="JABBPN010000005">
    <property type="protein sequence ID" value="NMO95693.1"/>
    <property type="molecule type" value="Genomic_DNA"/>
</dbReference>
<comment type="subcellular location">
    <subcellularLocation>
        <location evidence="1">Membrane</location>
        <topology evidence="1">Multi-pass membrane protein</topology>
    </subcellularLocation>
</comment>
<dbReference type="GO" id="GO:0016020">
    <property type="term" value="C:membrane"/>
    <property type="evidence" value="ECO:0007669"/>
    <property type="project" value="UniProtKB-SubCell"/>
</dbReference>
<dbReference type="RefSeq" id="WP_169504468.1">
    <property type="nucleotide sequence ID" value="NZ_JABBPN010000005.1"/>
</dbReference>
<keyword evidence="2 5" id="KW-0812">Transmembrane</keyword>
<evidence type="ECO:0000256" key="4">
    <source>
        <dbReference type="ARBA" id="ARBA00023136"/>
    </source>
</evidence>